<evidence type="ECO:0000256" key="1">
    <source>
        <dbReference type="SAM" id="MobiDB-lite"/>
    </source>
</evidence>
<evidence type="ECO:0000313" key="5">
    <source>
        <dbReference type="Proteomes" id="UP000029085"/>
    </source>
</evidence>
<reference evidence="5" key="1">
    <citation type="submission" date="2013-08" db="EMBL/GenBank/DDBJ databases">
        <title>Genome sequencing of Arenimonas donghaensis.</title>
        <authorList>
            <person name="Chen F."/>
            <person name="Wang G."/>
        </authorList>
    </citation>
    <scope>NUCLEOTIDE SEQUENCE [LARGE SCALE GENOMIC DNA]</scope>
    <source>
        <strain evidence="5">HO3-R19</strain>
    </source>
</reference>
<keyword evidence="2" id="KW-0472">Membrane</keyword>
<dbReference type="Proteomes" id="UP000029085">
    <property type="component" value="Unassembled WGS sequence"/>
</dbReference>
<feature type="transmembrane region" description="Helical" evidence="2">
    <location>
        <begin position="362"/>
        <end position="382"/>
    </location>
</feature>
<dbReference type="AlphaFoldDB" id="A0A087MH29"/>
<dbReference type="Pfam" id="PF05569">
    <property type="entry name" value="Peptidase_M56"/>
    <property type="match status" value="1"/>
</dbReference>
<dbReference type="STRING" id="1121014.N788_04655"/>
<sequence>MSAPDLLLSWLLTLALHATGLLALAWLLERLGALRHPGWRELAWRGALFGALLSSLGATANQRMAVTATPEPSVPAATEVAPRDEGGQPVPANPARALRATLPGESGLPQALARRQSDTQRNLASAGERDALPADAAPVTLSLPLALASALLLAWALGGLPVALRLAGQARALVRWTRSPPGRPASAATGLAQIVEGLGRAMGLDHLPGLRLVDGLSSPMLLPGRRLLLPSWVCDLDPVQQRALLAHELTHLQRHDPAWRLAQRLAVLPLYFHPLAWLALRRLEALSEDACDERAATLCGSGRPLAECLAACLAHGTRPTTVTPTLAVAMAAEPGPVVRRVRNLLEPTPMNRPIPRTLRRTALVVGLAAALALPGLAITSVANPAYAEGFLSGLFQGTSVTETDTKSHYVHRNGRTGERIEMTLRGDVVFTEAEDDIAAISGPGEFELSIKRGGVERSLQVLPGKDGLEREYRVDGKKQAFDADARAWLAKSLPHLLRETAFQAETRGKRFLARGGAGALMDEIDKIQGDHARGKYLAVLFGNARLDDSQLQRAMALAAGIGSDYELRQALSAGLDNQAMTPSGQVRLLETATKIGSDYELAQLLVQLAKAQPLQGPALQAWRTALASIGSDYEQRRVLSVLLDKQDPAAARLALESAAAIGSDYEARQVLEKSVAMARADADVRVAWFRILDGIGSDYEQRQALQALIDAGPVDAGLAGDVLDALADIGSGYEVSQVLRELAAVMPGDAALIERYRAVARRLSDHERGQAERALDRFSMALVD</sequence>
<keyword evidence="2" id="KW-0812">Transmembrane</keyword>
<dbReference type="RefSeq" id="WP_034224139.1">
    <property type="nucleotide sequence ID" value="NZ_AVCJ01000023.1"/>
</dbReference>
<feature type="region of interest" description="Disordered" evidence="1">
    <location>
        <begin position="110"/>
        <end position="129"/>
    </location>
</feature>
<dbReference type="InterPro" id="IPR008756">
    <property type="entry name" value="Peptidase_M56"/>
</dbReference>
<evidence type="ECO:0000313" key="4">
    <source>
        <dbReference type="EMBL" id="KFL36182.1"/>
    </source>
</evidence>
<organism evidence="4 5">
    <name type="scientific">Arenimonas donghaensis DSM 18148 = HO3-R19</name>
    <dbReference type="NCBI Taxonomy" id="1121014"/>
    <lineage>
        <taxon>Bacteria</taxon>
        <taxon>Pseudomonadati</taxon>
        <taxon>Pseudomonadota</taxon>
        <taxon>Gammaproteobacteria</taxon>
        <taxon>Lysobacterales</taxon>
        <taxon>Lysobacteraceae</taxon>
        <taxon>Arenimonas</taxon>
    </lineage>
</organism>
<dbReference type="PATRIC" id="fig|1121014.3.peg.1818"/>
<feature type="domain" description="Peptidase M56" evidence="3">
    <location>
        <begin position="111"/>
        <end position="341"/>
    </location>
</feature>
<name>A0A087MH29_9GAMM</name>
<reference evidence="4 5" key="2">
    <citation type="journal article" date="2015" name="Stand. Genomic Sci.">
        <title>High quality draft genomic sequence of Arenimonas donghaensis DSM 18148(T).</title>
        <authorList>
            <person name="Chen F."/>
            <person name="Wang H."/>
            <person name="Cao Y."/>
            <person name="Li X."/>
            <person name="Wang G."/>
        </authorList>
    </citation>
    <scope>NUCLEOTIDE SEQUENCE [LARGE SCALE GENOMIC DNA]</scope>
    <source>
        <strain evidence="4 5">HO3-R19</strain>
    </source>
</reference>
<accession>A0A087MH29</accession>
<evidence type="ECO:0000259" key="3">
    <source>
        <dbReference type="Pfam" id="PF05569"/>
    </source>
</evidence>
<dbReference type="InterPro" id="IPR052173">
    <property type="entry name" value="Beta-lactam_resp_regulator"/>
</dbReference>
<protein>
    <recommendedName>
        <fullName evidence="3">Peptidase M56 domain-containing protein</fullName>
    </recommendedName>
</protein>
<keyword evidence="5" id="KW-1185">Reference proteome</keyword>
<keyword evidence="2" id="KW-1133">Transmembrane helix</keyword>
<feature type="transmembrane region" description="Helical" evidence="2">
    <location>
        <begin position="6"/>
        <end position="28"/>
    </location>
</feature>
<dbReference type="CDD" id="cd07341">
    <property type="entry name" value="M56_BlaR1_MecR1_like"/>
    <property type="match status" value="1"/>
</dbReference>
<dbReference type="PANTHER" id="PTHR34978:SF3">
    <property type="entry name" value="SLR0241 PROTEIN"/>
    <property type="match status" value="1"/>
</dbReference>
<feature type="region of interest" description="Disordered" evidence="1">
    <location>
        <begin position="66"/>
        <end position="94"/>
    </location>
</feature>
<proteinExistence type="predicted"/>
<dbReference type="PANTHER" id="PTHR34978">
    <property type="entry name" value="POSSIBLE SENSOR-TRANSDUCER PROTEIN BLAR"/>
    <property type="match status" value="1"/>
</dbReference>
<comment type="caution">
    <text evidence="4">The sequence shown here is derived from an EMBL/GenBank/DDBJ whole genome shotgun (WGS) entry which is preliminary data.</text>
</comment>
<feature type="transmembrane region" description="Helical" evidence="2">
    <location>
        <begin position="42"/>
        <end position="60"/>
    </location>
</feature>
<feature type="transmembrane region" description="Helical" evidence="2">
    <location>
        <begin position="145"/>
        <end position="168"/>
    </location>
</feature>
<gene>
    <name evidence="4" type="ORF">N788_04655</name>
</gene>
<evidence type="ECO:0000256" key="2">
    <source>
        <dbReference type="SAM" id="Phobius"/>
    </source>
</evidence>
<dbReference type="EMBL" id="AVCJ01000023">
    <property type="protein sequence ID" value="KFL36182.1"/>
    <property type="molecule type" value="Genomic_DNA"/>
</dbReference>